<sequence length="77" mass="8666">MYELLLNREFVDFVYEIITRANCLSLLGNSLAIPLSKILSTFYAVPYLEIHLDYIGSNVMLSMGGNVTLDPPTRVIL</sequence>
<proteinExistence type="predicted"/>
<accession>A0ABQ9ZQN0</accession>
<comment type="caution">
    <text evidence="1">The sequence shown here is derived from an EMBL/GenBank/DDBJ whole genome shotgun (WGS) entry which is preliminary data.</text>
</comment>
<protein>
    <submittedName>
        <fullName evidence="1">Uncharacterized protein</fullName>
    </submittedName>
</protein>
<keyword evidence="2" id="KW-1185">Reference proteome</keyword>
<organism evidence="1 2">
    <name type="scientific">Daphnia magna</name>
    <dbReference type="NCBI Taxonomy" id="35525"/>
    <lineage>
        <taxon>Eukaryota</taxon>
        <taxon>Metazoa</taxon>
        <taxon>Ecdysozoa</taxon>
        <taxon>Arthropoda</taxon>
        <taxon>Crustacea</taxon>
        <taxon>Branchiopoda</taxon>
        <taxon>Diplostraca</taxon>
        <taxon>Cladocera</taxon>
        <taxon>Anomopoda</taxon>
        <taxon>Daphniidae</taxon>
        <taxon>Daphnia</taxon>
    </lineage>
</organism>
<evidence type="ECO:0000313" key="1">
    <source>
        <dbReference type="EMBL" id="KAK4014996.1"/>
    </source>
</evidence>
<name>A0ABQ9ZQN0_9CRUS</name>
<dbReference type="Proteomes" id="UP001234178">
    <property type="component" value="Unassembled WGS sequence"/>
</dbReference>
<dbReference type="EMBL" id="JAOYFB010000004">
    <property type="protein sequence ID" value="KAK4014996.1"/>
    <property type="molecule type" value="Genomic_DNA"/>
</dbReference>
<reference evidence="1 2" key="1">
    <citation type="journal article" date="2023" name="Nucleic Acids Res.">
        <title>The hologenome of Daphnia magna reveals possible DNA methylation and microbiome-mediated evolution of the host genome.</title>
        <authorList>
            <person name="Chaturvedi A."/>
            <person name="Li X."/>
            <person name="Dhandapani V."/>
            <person name="Marshall H."/>
            <person name="Kissane S."/>
            <person name="Cuenca-Cambronero M."/>
            <person name="Asole G."/>
            <person name="Calvet F."/>
            <person name="Ruiz-Romero M."/>
            <person name="Marangio P."/>
            <person name="Guigo R."/>
            <person name="Rago D."/>
            <person name="Mirbahai L."/>
            <person name="Eastwood N."/>
            <person name="Colbourne J.K."/>
            <person name="Zhou J."/>
            <person name="Mallon E."/>
            <person name="Orsini L."/>
        </authorList>
    </citation>
    <scope>NUCLEOTIDE SEQUENCE [LARGE SCALE GENOMIC DNA]</scope>
    <source>
        <strain evidence="1">LRV0_1</strain>
    </source>
</reference>
<evidence type="ECO:0000313" key="2">
    <source>
        <dbReference type="Proteomes" id="UP001234178"/>
    </source>
</evidence>
<gene>
    <name evidence="1" type="ORF">OUZ56_027512</name>
</gene>